<organism evidence="9 10">
    <name type="scientific">Adlercreutzia caecimuris</name>
    <dbReference type="NCBI Taxonomy" id="671266"/>
    <lineage>
        <taxon>Bacteria</taxon>
        <taxon>Bacillati</taxon>
        <taxon>Actinomycetota</taxon>
        <taxon>Coriobacteriia</taxon>
        <taxon>Eggerthellales</taxon>
        <taxon>Eggerthellaceae</taxon>
        <taxon>Adlercreutzia</taxon>
    </lineage>
</organism>
<evidence type="ECO:0000256" key="3">
    <source>
        <dbReference type="ARBA" id="ARBA00022475"/>
    </source>
</evidence>
<feature type="domain" description="Type II secretion system protein GspF" evidence="8">
    <location>
        <begin position="216"/>
        <end position="341"/>
    </location>
</feature>
<dbReference type="GO" id="GO:0005886">
    <property type="term" value="C:plasma membrane"/>
    <property type="evidence" value="ECO:0007669"/>
    <property type="project" value="UniProtKB-SubCell"/>
</dbReference>
<evidence type="ECO:0000313" key="9">
    <source>
        <dbReference type="EMBL" id="THG36330.1"/>
    </source>
</evidence>
<dbReference type="InterPro" id="IPR003004">
    <property type="entry name" value="GspF/PilC"/>
</dbReference>
<accession>A0A4S4FYZ9</accession>
<feature type="domain" description="Type II secretion system protein GspF" evidence="8">
    <location>
        <begin position="14"/>
        <end position="136"/>
    </location>
</feature>
<evidence type="ECO:0000313" key="10">
    <source>
        <dbReference type="Proteomes" id="UP000308978"/>
    </source>
</evidence>
<dbReference type="InterPro" id="IPR018076">
    <property type="entry name" value="T2SS_GspF_dom"/>
</dbReference>
<dbReference type="EMBL" id="SSTJ01000017">
    <property type="protein sequence ID" value="THG36330.1"/>
    <property type="molecule type" value="Genomic_DNA"/>
</dbReference>
<comment type="caution">
    <text evidence="9">The sequence shown here is derived from an EMBL/GenBank/DDBJ whole genome shotgun (WGS) entry which is preliminary data.</text>
</comment>
<dbReference type="RefSeq" id="WP_136435673.1">
    <property type="nucleotide sequence ID" value="NZ_JAAWMV010000035.1"/>
</dbReference>
<reference evidence="9 10" key="1">
    <citation type="submission" date="2019-04" db="EMBL/GenBank/DDBJ databases">
        <title>Microbes associate with the intestines of laboratory mice.</title>
        <authorList>
            <person name="Navarre W."/>
            <person name="Wong E."/>
            <person name="Huang K.C."/>
            <person name="Tropini C."/>
            <person name="Ng K."/>
            <person name="Yu B."/>
        </authorList>
    </citation>
    <scope>NUCLEOTIDE SEQUENCE [LARGE SCALE GENOMIC DNA]</scope>
    <source>
        <strain evidence="9 10">NM80_B27</strain>
    </source>
</reference>
<dbReference type="Pfam" id="PF00482">
    <property type="entry name" value="T2SSF"/>
    <property type="match status" value="2"/>
</dbReference>
<evidence type="ECO:0000256" key="1">
    <source>
        <dbReference type="ARBA" id="ARBA00004651"/>
    </source>
</evidence>
<keyword evidence="4 7" id="KW-0812">Transmembrane</keyword>
<evidence type="ECO:0000256" key="6">
    <source>
        <dbReference type="ARBA" id="ARBA00023136"/>
    </source>
</evidence>
<keyword evidence="6 7" id="KW-0472">Membrane</keyword>
<feature type="transmembrane region" description="Helical" evidence="7">
    <location>
        <begin position="323"/>
        <end position="349"/>
    </location>
</feature>
<dbReference type="InterPro" id="IPR042094">
    <property type="entry name" value="T2SS_GspF_sf"/>
</dbReference>
<dbReference type="PANTHER" id="PTHR30012">
    <property type="entry name" value="GENERAL SECRETION PATHWAY PROTEIN"/>
    <property type="match status" value="1"/>
</dbReference>
<evidence type="ECO:0000259" key="8">
    <source>
        <dbReference type="Pfam" id="PF00482"/>
    </source>
</evidence>
<keyword evidence="5 7" id="KW-1133">Transmembrane helix</keyword>
<dbReference type="Gene3D" id="1.20.81.30">
    <property type="entry name" value="Type II secretion system (T2SS), domain F"/>
    <property type="match status" value="2"/>
</dbReference>
<comment type="similarity">
    <text evidence="2">Belongs to the GSP F family.</text>
</comment>
<keyword evidence="3" id="KW-1003">Cell membrane</keyword>
<dbReference type="AlphaFoldDB" id="A0A4S4FYZ9"/>
<dbReference type="PANTHER" id="PTHR30012:SF0">
    <property type="entry name" value="TYPE II SECRETION SYSTEM PROTEIN F-RELATED"/>
    <property type="match status" value="1"/>
</dbReference>
<sequence length="350" mass="36505">MAKPKLDSAGISLFCESVAMMLAAGIQTDEAVGMLSEDMGDAGLQATCAAVYGHLNGGSTLADAMQAVGAFPRYAVDMVRVGETAGRTEEVLRSLGVYYDEEDRLFAKIRSSVGYPAALLCVMSLILAFTVMVILPVFDDVYASIAGSLTEGSFGAVGLSVGIGWVALGVTLICTVVALGGVIACRSETGRMAVMRLFEKFPGTRGAMEQLAVSRFASALAAYTASGVNTDTAMKEALEVVEHAGLRAKATRAYALMIDSSEPRSLAQAISEAEVFERIHARMLTIGTRSGSLDAALDRLSANFFDDAILQIDGAIDNIEPALAAFLTVAVGATLISVMMPLIGIMGSIG</sequence>
<evidence type="ECO:0000256" key="5">
    <source>
        <dbReference type="ARBA" id="ARBA00022989"/>
    </source>
</evidence>
<proteinExistence type="inferred from homology"/>
<protein>
    <submittedName>
        <fullName evidence="9">Type II secretion system F family protein</fullName>
    </submittedName>
</protein>
<evidence type="ECO:0000256" key="2">
    <source>
        <dbReference type="ARBA" id="ARBA00005745"/>
    </source>
</evidence>
<comment type="subcellular location">
    <subcellularLocation>
        <location evidence="1">Cell membrane</location>
        <topology evidence="1">Multi-pass membrane protein</topology>
    </subcellularLocation>
</comment>
<evidence type="ECO:0000256" key="4">
    <source>
        <dbReference type="ARBA" id="ARBA00022692"/>
    </source>
</evidence>
<feature type="transmembrane region" description="Helical" evidence="7">
    <location>
        <begin position="158"/>
        <end position="185"/>
    </location>
</feature>
<dbReference type="Proteomes" id="UP000308978">
    <property type="component" value="Unassembled WGS sequence"/>
</dbReference>
<gene>
    <name evidence="9" type="ORF">E5986_10250</name>
</gene>
<feature type="transmembrane region" description="Helical" evidence="7">
    <location>
        <begin position="113"/>
        <end position="138"/>
    </location>
</feature>
<name>A0A4S4FYZ9_9ACTN</name>
<evidence type="ECO:0000256" key="7">
    <source>
        <dbReference type="SAM" id="Phobius"/>
    </source>
</evidence>